<keyword evidence="2" id="KW-1185">Reference proteome</keyword>
<dbReference type="RefSeq" id="XP_023449567.2">
    <property type="nucleotide sequence ID" value="XM_023599889.2"/>
</dbReference>
<evidence type="ECO:0008006" key="3">
    <source>
        <dbReference type="Google" id="ProtNLM"/>
    </source>
</evidence>
<dbReference type="GeneID" id="35430952"/>
<gene>
    <name evidence="1" type="ORF">RHO25_007710</name>
</gene>
<sequence length="209" mass="23753">MSVQVQQSVLEAVSPWFQKALRDQVFVEGQTGKILFPEDDPASWEIFLYWLLRREIPRPGIATSHEEDLISLAKCWILGDKYGITKFQDEVMLFYLHIVDLHCVELAPEQCKELTKITPPGSKLMKLLSEESARFCEQNGLTSDGIATLDGVPGFWPTFVEAQQKMKKHSDQFTSRMKGVGSTTCDEAHWSDYMAGDLPDFAEFIEDRG</sequence>
<protein>
    <recommendedName>
        <fullName evidence="3">BTB domain-containing protein</fullName>
    </recommendedName>
</protein>
<organism evidence="1 2">
    <name type="scientific">Cercospora beticola</name>
    <name type="common">Sugarbeet leaf spot fungus</name>
    <dbReference type="NCBI Taxonomy" id="122368"/>
    <lineage>
        <taxon>Eukaryota</taxon>
        <taxon>Fungi</taxon>
        <taxon>Dikarya</taxon>
        <taxon>Ascomycota</taxon>
        <taxon>Pezizomycotina</taxon>
        <taxon>Dothideomycetes</taxon>
        <taxon>Dothideomycetidae</taxon>
        <taxon>Mycosphaerellales</taxon>
        <taxon>Mycosphaerellaceae</taxon>
        <taxon>Cercospora</taxon>
    </lineage>
</organism>
<dbReference type="EMBL" id="CP134188">
    <property type="protein sequence ID" value="WPB03073.1"/>
    <property type="molecule type" value="Genomic_DNA"/>
</dbReference>
<dbReference type="PANTHER" id="PTHR47843:SF2">
    <property type="entry name" value="BTB DOMAIN-CONTAINING PROTEIN"/>
    <property type="match status" value="1"/>
</dbReference>
<dbReference type="InterPro" id="IPR011333">
    <property type="entry name" value="SKP1/BTB/POZ_sf"/>
</dbReference>
<evidence type="ECO:0000313" key="1">
    <source>
        <dbReference type="EMBL" id="WPB03073.1"/>
    </source>
</evidence>
<name>A0ABZ0NU75_CERBT</name>
<dbReference type="Gene3D" id="3.30.710.10">
    <property type="entry name" value="Potassium Channel Kv1.1, Chain A"/>
    <property type="match status" value="1"/>
</dbReference>
<evidence type="ECO:0000313" key="2">
    <source>
        <dbReference type="Proteomes" id="UP001302367"/>
    </source>
</evidence>
<dbReference type="PANTHER" id="PTHR47843">
    <property type="entry name" value="BTB DOMAIN-CONTAINING PROTEIN-RELATED"/>
    <property type="match status" value="1"/>
</dbReference>
<accession>A0ABZ0NU75</accession>
<dbReference type="Proteomes" id="UP001302367">
    <property type="component" value="Chromosome 5"/>
</dbReference>
<reference evidence="1 2" key="1">
    <citation type="submission" date="2023-09" db="EMBL/GenBank/DDBJ databases">
        <title>Complete-Gapless Cercospora beticola genome.</title>
        <authorList>
            <person name="Wyatt N.A."/>
            <person name="Spanner R.E."/>
            <person name="Bolton M.D."/>
        </authorList>
    </citation>
    <scope>NUCLEOTIDE SEQUENCE [LARGE SCALE GENOMIC DNA]</scope>
    <source>
        <strain evidence="1">Cb09-40</strain>
    </source>
</reference>
<proteinExistence type="predicted"/>